<dbReference type="EMBL" id="CACVKT020002708">
    <property type="protein sequence ID" value="CAC5379421.1"/>
    <property type="molecule type" value="Genomic_DNA"/>
</dbReference>
<gene>
    <name evidence="1" type="ORF">MCOR_15490</name>
</gene>
<dbReference type="AlphaFoldDB" id="A0A6J8B7J5"/>
<dbReference type="Proteomes" id="UP000507470">
    <property type="component" value="Unassembled WGS sequence"/>
</dbReference>
<evidence type="ECO:0000313" key="1">
    <source>
        <dbReference type="EMBL" id="CAC5379421.1"/>
    </source>
</evidence>
<organism evidence="1 2">
    <name type="scientific">Mytilus coruscus</name>
    <name type="common">Sea mussel</name>
    <dbReference type="NCBI Taxonomy" id="42192"/>
    <lineage>
        <taxon>Eukaryota</taxon>
        <taxon>Metazoa</taxon>
        <taxon>Spiralia</taxon>
        <taxon>Lophotrochozoa</taxon>
        <taxon>Mollusca</taxon>
        <taxon>Bivalvia</taxon>
        <taxon>Autobranchia</taxon>
        <taxon>Pteriomorphia</taxon>
        <taxon>Mytilida</taxon>
        <taxon>Mytiloidea</taxon>
        <taxon>Mytilidae</taxon>
        <taxon>Mytilinae</taxon>
        <taxon>Mytilus</taxon>
    </lineage>
</organism>
<accession>A0A6J8B7J5</accession>
<proteinExistence type="predicted"/>
<sequence>MTQKQQENFLKNAILIVDHTKTSLIALVDLDLQNKCLTFEQFLNKNQHEAYHLCYNRSKCCQCVLSYSLPSVRVIHPAQLELLYDKLSPKLTCHGRIVKLRTLPPVCCSLAQTRISTNVLDITLARCILTNFCHEVFWYSCLTFQRKTLEDFLNANKHTIYHLMHHNTNCCQCPLGFVFPCDRPQINQLQWNTMFSSLLLPCANDRKRSYNGTTSICSVSATPWISIHHLDLNLQGVLLQYCCPLRKSVTDLADIRNVNYGHVQEARMSDADYKQVFDEIENNLTAIASVCGNKGEVKQNLQDLQKRTLDKTLCLQYQNSLLEHFRYVNEMKYNLDIYCKEVRSSVGNFKTDISEKISKLANEQTIAAVANDVKDLKIRIPRKLNMYYIQSRREKRAVQHSLAKSARQCKEKSKEVEQKVDFVVESIGDLKMSIDTRFDTVENTVEMMSKNVEELAISIPEKFERCIEEKGNYILSNHIVDLITISKL</sequence>
<evidence type="ECO:0000313" key="2">
    <source>
        <dbReference type="Proteomes" id="UP000507470"/>
    </source>
</evidence>
<name>A0A6J8B7J5_MYTCO</name>
<dbReference type="OrthoDB" id="6089603at2759"/>
<protein>
    <submittedName>
        <fullName evidence="1">Uncharacterized protein</fullName>
    </submittedName>
</protein>
<keyword evidence="2" id="KW-1185">Reference proteome</keyword>
<reference evidence="1 2" key="1">
    <citation type="submission" date="2020-06" db="EMBL/GenBank/DDBJ databases">
        <authorList>
            <person name="Li R."/>
            <person name="Bekaert M."/>
        </authorList>
    </citation>
    <scope>NUCLEOTIDE SEQUENCE [LARGE SCALE GENOMIC DNA]</scope>
    <source>
        <strain evidence="2">wild</strain>
    </source>
</reference>